<gene>
    <name evidence="1" type="ORF">GWI33_020148</name>
</gene>
<evidence type="ECO:0000313" key="2">
    <source>
        <dbReference type="Proteomes" id="UP000625711"/>
    </source>
</evidence>
<sequence>MFSFARISTNGFSVVAPELAVPGKTTAVFVTFNNPSVPRQPLNVTLRLLLGSSQGNYDNSNPPLVEVTEEITVHLQIKRTTPFASAPPRRPVVAAHFARYTAIVTNPRRVQNARSRRTPAYPEPIQIYADASRPITAKLLTHGIIIQIRDNK</sequence>
<keyword evidence="2" id="KW-1185">Reference proteome</keyword>
<reference evidence="1" key="1">
    <citation type="submission" date="2020-08" db="EMBL/GenBank/DDBJ databases">
        <title>Genome sequencing and assembly of the red palm weevil Rhynchophorus ferrugineus.</title>
        <authorList>
            <person name="Dias G.B."/>
            <person name="Bergman C.M."/>
            <person name="Manee M."/>
        </authorList>
    </citation>
    <scope>NUCLEOTIDE SEQUENCE</scope>
    <source>
        <strain evidence="1">AA-2017</strain>
        <tissue evidence="1">Whole larva</tissue>
    </source>
</reference>
<dbReference type="OrthoDB" id="2142040at2759"/>
<proteinExistence type="predicted"/>
<protein>
    <submittedName>
        <fullName evidence="1">Uncharacterized protein</fullName>
    </submittedName>
</protein>
<organism evidence="1 2">
    <name type="scientific">Rhynchophorus ferrugineus</name>
    <name type="common">Red palm weevil</name>
    <name type="synonym">Curculio ferrugineus</name>
    <dbReference type="NCBI Taxonomy" id="354439"/>
    <lineage>
        <taxon>Eukaryota</taxon>
        <taxon>Metazoa</taxon>
        <taxon>Ecdysozoa</taxon>
        <taxon>Arthropoda</taxon>
        <taxon>Hexapoda</taxon>
        <taxon>Insecta</taxon>
        <taxon>Pterygota</taxon>
        <taxon>Neoptera</taxon>
        <taxon>Endopterygota</taxon>
        <taxon>Coleoptera</taxon>
        <taxon>Polyphaga</taxon>
        <taxon>Cucujiformia</taxon>
        <taxon>Curculionidae</taxon>
        <taxon>Dryophthorinae</taxon>
        <taxon>Rhynchophorus</taxon>
    </lineage>
</organism>
<evidence type="ECO:0000313" key="1">
    <source>
        <dbReference type="EMBL" id="KAF7266535.1"/>
    </source>
</evidence>
<comment type="caution">
    <text evidence="1">The sequence shown here is derived from an EMBL/GenBank/DDBJ whole genome shotgun (WGS) entry which is preliminary data.</text>
</comment>
<name>A0A834M4H9_RHYFE</name>
<dbReference type="Proteomes" id="UP000625711">
    <property type="component" value="Unassembled WGS sequence"/>
</dbReference>
<dbReference type="AlphaFoldDB" id="A0A834M4H9"/>
<accession>A0A834M4H9</accession>
<dbReference type="EMBL" id="JAACXV010014527">
    <property type="protein sequence ID" value="KAF7266535.1"/>
    <property type="molecule type" value="Genomic_DNA"/>
</dbReference>